<reference evidence="1 2" key="1">
    <citation type="submission" date="2020-03" db="EMBL/GenBank/DDBJ databases">
        <title>Whole genome sequencing of clinical and environmental type strains of Ochrobactrum.</title>
        <authorList>
            <person name="Dharne M."/>
        </authorList>
    </citation>
    <scope>NUCLEOTIDE SEQUENCE [LARGE SCALE GENOMIC DNA]</scope>
    <source>
        <strain evidence="1 2">DSM 22292</strain>
    </source>
</reference>
<keyword evidence="2" id="KW-1185">Reference proteome</keyword>
<accession>A0ABX1E0D3</accession>
<evidence type="ECO:0000313" key="1">
    <source>
        <dbReference type="EMBL" id="NKC29002.1"/>
    </source>
</evidence>
<dbReference type="EMBL" id="JAAVLR010000002">
    <property type="protein sequence ID" value="NKC29002.1"/>
    <property type="molecule type" value="Genomic_DNA"/>
</dbReference>
<name>A0ABX1E0D3_9HYPH</name>
<gene>
    <name evidence="1" type="ORF">HED52_19770</name>
</gene>
<sequence>MVHIARQLPAGLYSASSPVNTGLWLNYANKAHDPVMSSRQSTRPAFLVALDILPVQQIDGLLGITLAETGLFVAIDRDNLAVEYVIDAPRHVAFPAHVETISNHSHSSDDQINGIGITNGRRFRSINWHYASERTVRA</sequence>
<organism evidence="1 2">
    <name type="scientific">Brucella ciceri</name>
    <dbReference type="NCBI Taxonomy" id="391287"/>
    <lineage>
        <taxon>Bacteria</taxon>
        <taxon>Pseudomonadati</taxon>
        <taxon>Pseudomonadota</taxon>
        <taxon>Alphaproteobacteria</taxon>
        <taxon>Hyphomicrobiales</taxon>
        <taxon>Brucellaceae</taxon>
        <taxon>Brucella/Ochrobactrum group</taxon>
        <taxon>Brucella</taxon>
    </lineage>
</organism>
<proteinExistence type="predicted"/>
<dbReference type="Proteomes" id="UP000568486">
    <property type="component" value="Unassembled WGS sequence"/>
</dbReference>
<comment type="caution">
    <text evidence="1">The sequence shown here is derived from an EMBL/GenBank/DDBJ whole genome shotgun (WGS) entry which is preliminary data.</text>
</comment>
<protein>
    <submittedName>
        <fullName evidence="1">Uncharacterized protein</fullName>
    </submittedName>
</protein>
<evidence type="ECO:0000313" key="2">
    <source>
        <dbReference type="Proteomes" id="UP000568486"/>
    </source>
</evidence>